<name>A0A0D8J641_9BACT</name>
<proteinExistence type="predicted"/>
<dbReference type="EMBL" id="JRHC01000006">
    <property type="protein sequence ID" value="KJF42367.1"/>
    <property type="molecule type" value="Genomic_DNA"/>
</dbReference>
<keyword evidence="2" id="KW-1185">Reference proteome</keyword>
<dbReference type="Proteomes" id="UP000032544">
    <property type="component" value="Unassembled WGS sequence"/>
</dbReference>
<comment type="caution">
    <text evidence="1">The sequence shown here is derived from an EMBL/GenBank/DDBJ whole genome shotgun (WGS) entry which is preliminary data.</text>
</comment>
<sequence>MFIFAGLLAGCIKDEELYEDNSSDLQLKSADSKTINFEMTGEYYTPVICDGETVDFLYVPDVTGQNIHITAHMIDGQFVWFIVHTKLTITSEQTGETFKINDQTKVFFDENGEYDTFSMHIHAKGDKGTHVIMFFDFDWASQTLDFPKGICPQSNY</sequence>
<organism evidence="1 2">
    <name type="scientific">Draconibacterium sediminis</name>
    <dbReference type="NCBI Taxonomy" id="1544798"/>
    <lineage>
        <taxon>Bacteria</taxon>
        <taxon>Pseudomonadati</taxon>
        <taxon>Bacteroidota</taxon>
        <taxon>Bacteroidia</taxon>
        <taxon>Marinilabiliales</taxon>
        <taxon>Prolixibacteraceae</taxon>
        <taxon>Draconibacterium</taxon>
    </lineage>
</organism>
<reference evidence="1 2" key="1">
    <citation type="submission" date="2014-09" db="EMBL/GenBank/DDBJ databases">
        <title>Draft Genome Sequence of Draconibacterium sp. JN14CK-3.</title>
        <authorList>
            <person name="Dong C."/>
            <person name="Lai Q."/>
            <person name="Shao Z."/>
        </authorList>
    </citation>
    <scope>NUCLEOTIDE SEQUENCE [LARGE SCALE GENOMIC DNA]</scope>
    <source>
        <strain evidence="1 2">JN14CK-3</strain>
    </source>
</reference>
<evidence type="ECO:0000313" key="1">
    <source>
        <dbReference type="EMBL" id="KJF42367.1"/>
    </source>
</evidence>
<protein>
    <submittedName>
        <fullName evidence="1">Uncharacterized protein</fullName>
    </submittedName>
</protein>
<evidence type="ECO:0000313" key="2">
    <source>
        <dbReference type="Proteomes" id="UP000032544"/>
    </source>
</evidence>
<dbReference type="AlphaFoldDB" id="A0A0D8J641"/>
<gene>
    <name evidence="1" type="ORF">LH29_21535</name>
</gene>
<accession>A0A0D8J641</accession>